<dbReference type="CDD" id="cd11386">
    <property type="entry name" value="MCP_signal"/>
    <property type="match status" value="1"/>
</dbReference>
<evidence type="ECO:0000313" key="10">
    <source>
        <dbReference type="EMBL" id="KUF39809.1"/>
    </source>
</evidence>
<feature type="domain" description="HAMP" evidence="8">
    <location>
        <begin position="210"/>
        <end position="262"/>
    </location>
</feature>
<evidence type="ECO:0000256" key="6">
    <source>
        <dbReference type="SAM" id="Phobius"/>
    </source>
</evidence>
<dbReference type="InterPro" id="IPR047347">
    <property type="entry name" value="YvaQ-like_sensor"/>
</dbReference>
<dbReference type="PANTHER" id="PTHR43531:SF14">
    <property type="entry name" value="METHYL-ACCEPTING CHEMOTAXIS PROTEIN I-RELATED"/>
    <property type="match status" value="1"/>
</dbReference>
<comment type="similarity">
    <text evidence="3">Belongs to the methyl-accepting chemotaxis (MCP) protein family.</text>
</comment>
<dbReference type="CDD" id="cd19411">
    <property type="entry name" value="MCP2201-like_sensor"/>
    <property type="match status" value="1"/>
</dbReference>
<protein>
    <submittedName>
        <fullName evidence="9 10">Chemotaxis protein</fullName>
    </submittedName>
</protein>
<feature type="compositionally biased region" description="Low complexity" evidence="5">
    <location>
        <begin position="560"/>
        <end position="582"/>
    </location>
</feature>
<evidence type="ECO:0000256" key="3">
    <source>
        <dbReference type="ARBA" id="ARBA00029447"/>
    </source>
</evidence>
<keyword evidence="4" id="KW-0807">Transducer</keyword>
<dbReference type="GO" id="GO:0004888">
    <property type="term" value="F:transmembrane signaling receptor activity"/>
    <property type="evidence" value="ECO:0007669"/>
    <property type="project" value="InterPro"/>
</dbReference>
<proteinExistence type="inferred from homology"/>
<dbReference type="OrthoDB" id="8724552at2"/>
<dbReference type="GO" id="GO:0005886">
    <property type="term" value="C:plasma membrane"/>
    <property type="evidence" value="ECO:0007669"/>
    <property type="project" value="TreeGrafter"/>
</dbReference>
<keyword evidence="6" id="KW-0812">Transmembrane</keyword>
<feature type="region of interest" description="Disordered" evidence="5">
    <location>
        <begin position="519"/>
        <end position="606"/>
    </location>
</feature>
<dbReference type="EMBL" id="CP020121">
    <property type="protein sequence ID" value="AQZ97228.1"/>
    <property type="molecule type" value="Genomic_DNA"/>
</dbReference>
<dbReference type="Gene3D" id="1.10.287.950">
    <property type="entry name" value="Methyl-accepting chemotaxis protein"/>
    <property type="match status" value="1"/>
</dbReference>
<accession>A0A1V0BBA3</accession>
<dbReference type="SMART" id="SM00304">
    <property type="entry name" value="HAMP"/>
    <property type="match status" value="1"/>
</dbReference>
<keyword evidence="11" id="KW-1185">Reference proteome</keyword>
<evidence type="ECO:0000259" key="8">
    <source>
        <dbReference type="PROSITE" id="PS50885"/>
    </source>
</evidence>
<evidence type="ECO:0000256" key="2">
    <source>
        <dbReference type="ARBA" id="ARBA00022481"/>
    </source>
</evidence>
<dbReference type="PROSITE" id="PS50111">
    <property type="entry name" value="CHEMOTAXIS_TRANSDUC_2"/>
    <property type="match status" value="1"/>
</dbReference>
<dbReference type="PRINTS" id="PR00260">
    <property type="entry name" value="CHEMTRNSDUCR"/>
</dbReference>
<dbReference type="InterPro" id="IPR004090">
    <property type="entry name" value="Chemotax_Me-accpt_rcpt"/>
</dbReference>
<feature type="domain" description="Methyl-accepting transducer" evidence="7">
    <location>
        <begin position="267"/>
        <end position="496"/>
    </location>
</feature>
<comment type="subcellular location">
    <subcellularLocation>
        <location evidence="1">Membrane</location>
    </subcellularLocation>
</comment>
<dbReference type="FunFam" id="1.10.287.950:FF:000001">
    <property type="entry name" value="Methyl-accepting chemotaxis sensory transducer"/>
    <property type="match status" value="1"/>
</dbReference>
<dbReference type="InterPro" id="IPR004089">
    <property type="entry name" value="MCPsignal_dom"/>
</dbReference>
<keyword evidence="6" id="KW-0472">Membrane</keyword>
<dbReference type="SMART" id="SM00283">
    <property type="entry name" value="MA"/>
    <property type="match status" value="1"/>
</dbReference>
<evidence type="ECO:0000313" key="11">
    <source>
        <dbReference type="Proteomes" id="UP000053300"/>
    </source>
</evidence>
<sequence>MQFQNLSVSKKIWALMLLVMGALLAAGLGMQTYMLSLESSLRQQLQSVEERIRVVVQWRGAVETSASFLVAANMAQDQASMDFFNTRYEEARKITTVLREETEEHLETAAGRQRFESINAAREKVNNISQQVAMERRSDGDVAAMVQSDLIPAVTSYIAELDAMVKLQEQLRTTIIQDSDSIRTRAMIIGGLGLLAVVVVGLLISAWLVRQLTAPLARAVDLAQEIANGNLTRDVHDDRKDELGQLLRSLNTMTQKLRAVVGEVRNGVDSVSSAATQIASGNQDLSARTEQTAANLEETAASIEELTATVTQSADTARQANQLAATAVQAAERGGEVVSQVVMSMDHINTSSRKISDIIGVIDGIAFQTNILALNAAVEAARAGEQGRGFAVVAGEVRSLAQRSAEAAKEIKALITTSVGNVEVGAEQVAQAGESMQAIVASVRRVTDLIGEISASSQEQRDGIAQVNQAVSNLDQMTQQNAALVEESSAAAIAMNEQAQRLAQVVALFNVGQEQVQRLASPASAPRASTAAAPAVPRKPENVAKATVPKLSSKSGTASKADAAQEKPASAAAKPAQEAAPKLLRPAPLHAASSKNTVNDDDWETF</sequence>
<dbReference type="PANTHER" id="PTHR43531">
    <property type="entry name" value="PROTEIN ICFG"/>
    <property type="match status" value="1"/>
</dbReference>
<gene>
    <name evidence="10" type="ORF">AS359_13250</name>
    <name evidence="9" type="ORF">B5M06_02075</name>
</gene>
<keyword evidence="6" id="KW-1133">Transmembrane helix</keyword>
<dbReference type="Pfam" id="PF00672">
    <property type="entry name" value="HAMP"/>
    <property type="match status" value="1"/>
</dbReference>
<dbReference type="STRING" id="225992.B5M06_02075"/>
<feature type="compositionally biased region" description="Low complexity" evidence="5">
    <location>
        <begin position="520"/>
        <end position="535"/>
    </location>
</feature>
<feature type="transmembrane region" description="Helical" evidence="6">
    <location>
        <begin position="186"/>
        <end position="209"/>
    </location>
</feature>
<dbReference type="InterPro" id="IPR051310">
    <property type="entry name" value="MCP_chemotaxis"/>
</dbReference>
<keyword evidence="2" id="KW-0488">Methylation</keyword>
<dbReference type="PROSITE" id="PS50885">
    <property type="entry name" value="HAMP"/>
    <property type="match status" value="1"/>
</dbReference>
<dbReference type="InterPro" id="IPR003660">
    <property type="entry name" value="HAMP_dom"/>
</dbReference>
<reference evidence="10 11" key="1">
    <citation type="submission" date="2015-12" db="EMBL/GenBank/DDBJ databases">
        <title>Complete genome sequence of a multi-drug resistant strain Acidovorax sp. 12322-1.</title>
        <authorList>
            <person name="Ming D."/>
            <person name="Wang M."/>
            <person name="Hu S."/>
            <person name="Zhou Y."/>
            <person name="Jiang T."/>
        </authorList>
    </citation>
    <scope>NUCLEOTIDE SEQUENCE [LARGE SCALE GENOMIC DNA]</scope>
    <source>
        <strain evidence="10 11">12322-1</strain>
    </source>
</reference>
<organism evidence="10 11">
    <name type="scientific">Comamonas kerstersii</name>
    <dbReference type="NCBI Taxonomy" id="225992"/>
    <lineage>
        <taxon>Bacteria</taxon>
        <taxon>Pseudomonadati</taxon>
        <taxon>Pseudomonadota</taxon>
        <taxon>Betaproteobacteria</taxon>
        <taxon>Burkholderiales</taxon>
        <taxon>Comamonadaceae</taxon>
        <taxon>Comamonas</taxon>
    </lineage>
</organism>
<name>A0A0W7YXV8_9BURK</name>
<dbReference type="Pfam" id="PF00015">
    <property type="entry name" value="MCPsignal"/>
    <property type="match status" value="1"/>
</dbReference>
<dbReference type="CDD" id="cd06225">
    <property type="entry name" value="HAMP"/>
    <property type="match status" value="1"/>
</dbReference>
<evidence type="ECO:0000256" key="4">
    <source>
        <dbReference type="PROSITE-ProRule" id="PRU00284"/>
    </source>
</evidence>
<accession>A0A0W7YXV8</accession>
<evidence type="ECO:0000313" key="9">
    <source>
        <dbReference type="EMBL" id="AQZ97228.1"/>
    </source>
</evidence>
<dbReference type="EMBL" id="LPXH01000034">
    <property type="protein sequence ID" value="KUF39809.1"/>
    <property type="molecule type" value="Genomic_DNA"/>
</dbReference>
<accession>A0A1V3TPI3</accession>
<dbReference type="GO" id="GO:0006935">
    <property type="term" value="P:chemotaxis"/>
    <property type="evidence" value="ECO:0007669"/>
    <property type="project" value="InterPro"/>
</dbReference>
<dbReference type="GO" id="GO:0007165">
    <property type="term" value="P:signal transduction"/>
    <property type="evidence" value="ECO:0007669"/>
    <property type="project" value="UniProtKB-KW"/>
</dbReference>
<evidence type="ECO:0000313" key="12">
    <source>
        <dbReference type="Proteomes" id="UP000242792"/>
    </source>
</evidence>
<evidence type="ECO:0000256" key="1">
    <source>
        <dbReference type="ARBA" id="ARBA00004370"/>
    </source>
</evidence>
<evidence type="ECO:0000259" key="7">
    <source>
        <dbReference type="PROSITE" id="PS50111"/>
    </source>
</evidence>
<dbReference type="SUPFAM" id="SSF58104">
    <property type="entry name" value="Methyl-accepting chemotaxis protein (MCP) signaling domain"/>
    <property type="match status" value="1"/>
</dbReference>
<dbReference type="Proteomes" id="UP000053300">
    <property type="component" value="Unassembled WGS sequence"/>
</dbReference>
<dbReference type="AlphaFoldDB" id="A0A0W7YXV8"/>
<evidence type="ECO:0000256" key="5">
    <source>
        <dbReference type="SAM" id="MobiDB-lite"/>
    </source>
</evidence>
<reference evidence="9 12" key="2">
    <citation type="submission" date="2017-03" db="EMBL/GenBank/DDBJ databases">
        <title>Rapid Whole Genome Sequencing of Comamonas kerstersii Causing Continuous ambulatory Peritoneal Dialysis-Associated Peritonitis.</title>
        <authorList>
            <person name="Zheng B."/>
        </authorList>
    </citation>
    <scope>NUCLEOTIDE SEQUENCE [LARGE SCALE GENOMIC DNA]</scope>
    <source>
        <strain evidence="9 12">8943</strain>
    </source>
</reference>
<feature type="transmembrane region" description="Helical" evidence="6">
    <location>
        <begin position="12"/>
        <end position="35"/>
    </location>
</feature>
<dbReference type="KEGG" id="cke:B5M06_02075"/>
<dbReference type="Proteomes" id="UP000242792">
    <property type="component" value="Chromosome"/>
</dbReference>